<reference evidence="4" key="2">
    <citation type="submission" date="2021-02" db="EMBL/GenBank/DDBJ databases">
        <title>Sulfurospirillum tamanensis sp. nov.</title>
        <authorList>
            <person name="Merkel A.Y."/>
        </authorList>
    </citation>
    <scope>NUCLEOTIDE SEQUENCE [LARGE SCALE GENOMIC DNA]</scope>
    <source>
        <strain evidence="4">T05b</strain>
    </source>
</reference>
<evidence type="ECO:0000313" key="4">
    <source>
        <dbReference type="Proteomes" id="UP000703590"/>
    </source>
</evidence>
<accession>A0ABS2WTW7</accession>
<evidence type="ECO:0000313" key="3">
    <source>
        <dbReference type="EMBL" id="MBN2965104.1"/>
    </source>
</evidence>
<keyword evidence="2" id="KW-0812">Transmembrane</keyword>
<reference evidence="3 4" key="3">
    <citation type="submission" date="2021-02" db="EMBL/GenBank/DDBJ databases">
        <authorList>
            <person name="Merkel A.Y."/>
        </authorList>
    </citation>
    <scope>NUCLEOTIDE SEQUENCE [LARGE SCALE GENOMIC DNA]</scope>
    <source>
        <strain evidence="3 4">T05b</strain>
    </source>
</reference>
<organism evidence="3 4">
    <name type="scientific">Sulfurospirillum tamanense</name>
    <dbReference type="NCBI Taxonomy" id="2813362"/>
    <lineage>
        <taxon>Bacteria</taxon>
        <taxon>Pseudomonadati</taxon>
        <taxon>Campylobacterota</taxon>
        <taxon>Epsilonproteobacteria</taxon>
        <taxon>Campylobacterales</taxon>
        <taxon>Sulfurospirillaceae</taxon>
        <taxon>Sulfurospirillum</taxon>
    </lineage>
</organism>
<keyword evidence="2" id="KW-1134">Transmembrane beta strand</keyword>
<dbReference type="InterPro" id="IPR010131">
    <property type="entry name" value="MdtP/NodT-like"/>
</dbReference>
<dbReference type="Gene3D" id="2.20.200.10">
    <property type="entry name" value="Outer membrane efflux proteins (OEP)"/>
    <property type="match status" value="1"/>
</dbReference>
<keyword evidence="2" id="KW-0472">Membrane</keyword>
<protein>
    <submittedName>
        <fullName evidence="3">Efflux transporter outer membrane subunit</fullName>
    </submittedName>
</protein>
<evidence type="ECO:0000256" key="2">
    <source>
        <dbReference type="RuleBase" id="RU362097"/>
    </source>
</evidence>
<evidence type="ECO:0000256" key="1">
    <source>
        <dbReference type="ARBA" id="ARBA00007613"/>
    </source>
</evidence>
<name>A0ABS2WTW7_9BACT</name>
<dbReference type="Gene3D" id="1.20.1600.10">
    <property type="entry name" value="Outer membrane efflux proteins (OEP)"/>
    <property type="match status" value="1"/>
</dbReference>
<keyword evidence="2" id="KW-0564">Palmitate</keyword>
<keyword evidence="4" id="KW-1185">Reference proteome</keyword>
<dbReference type="RefSeq" id="WP_205459652.1">
    <property type="nucleotide sequence ID" value="NZ_JAFHKK010000024.1"/>
</dbReference>
<sequence length="452" mass="49207">MKQIGIVMIGLVLGGCSMHEQALNSKQILPSAYSTEVAQEENEISPQWWEKFNIDPLNALVEEALVNNHDILMAYERLEQARTQVRIAEANVLPFALTAQTSARGVNADGVSTRSEASSLSLNVAYEVDFWGKVAAQTRMAQTSYMASQYDLDTLRLSLSASVVEYYLRLAALQKRVTLAKENVQIAQQLLTIVTHKEAEGLATQVDINRQNSSLLQNTVALVALQSQAKQTANALALLVGKAPQEFEVPLVSFDEITPLRVGSGIPSELLVRRPDIASMMAKLKNAEDAIIVASAQRFPSFKLTGNTGLASTALLSLSNPLTSVLEGVLAYTLFDGGNIKEALNAARSRGNEALLAYEKTILTALKEVEDALLDQALSTQQLALQEEILALEKTTLAQSTLLYQEGVSDYATLLDAQRSFYQAQDQRATQLLSLLNATVTLHKVLGGGWEK</sequence>
<comment type="subcellular location">
    <subcellularLocation>
        <location evidence="2">Cell membrane</location>
        <topology evidence="2">Lipid-anchor</topology>
    </subcellularLocation>
</comment>
<proteinExistence type="inferred from homology"/>
<dbReference type="SUPFAM" id="SSF56954">
    <property type="entry name" value="Outer membrane efflux proteins (OEP)"/>
    <property type="match status" value="1"/>
</dbReference>
<dbReference type="EMBL" id="JAFHKK010000024">
    <property type="protein sequence ID" value="MBN2965104.1"/>
    <property type="molecule type" value="Genomic_DNA"/>
</dbReference>
<dbReference type="PANTHER" id="PTHR30203">
    <property type="entry name" value="OUTER MEMBRANE CATION EFFLUX PROTEIN"/>
    <property type="match status" value="1"/>
</dbReference>
<dbReference type="PROSITE" id="PS51257">
    <property type="entry name" value="PROKAR_LIPOPROTEIN"/>
    <property type="match status" value="1"/>
</dbReference>
<dbReference type="Proteomes" id="UP000703590">
    <property type="component" value="Unassembled WGS sequence"/>
</dbReference>
<comment type="caution">
    <text evidence="3">The sequence shown here is derived from an EMBL/GenBank/DDBJ whole genome shotgun (WGS) entry which is preliminary data.</text>
</comment>
<dbReference type="Pfam" id="PF02321">
    <property type="entry name" value="OEP"/>
    <property type="match status" value="2"/>
</dbReference>
<keyword evidence="2" id="KW-0449">Lipoprotein</keyword>
<comment type="similarity">
    <text evidence="1 2">Belongs to the outer membrane factor (OMF) (TC 1.B.17) family.</text>
</comment>
<dbReference type="PANTHER" id="PTHR30203:SF33">
    <property type="entry name" value="BLR4455 PROTEIN"/>
    <property type="match status" value="1"/>
</dbReference>
<dbReference type="InterPro" id="IPR003423">
    <property type="entry name" value="OMP_efflux"/>
</dbReference>
<gene>
    <name evidence="3" type="ORF">JWV37_09950</name>
</gene>
<reference evidence="3 4" key="1">
    <citation type="submission" date="2021-02" db="EMBL/GenBank/DDBJ databases">
        <title>Sulfurospirillum tamanensis sp. nov.</title>
        <authorList>
            <person name="Frolova A."/>
            <person name="Merkel A."/>
            <person name="Slobodkin A."/>
        </authorList>
    </citation>
    <scope>NUCLEOTIDE SEQUENCE [LARGE SCALE GENOMIC DNA]</scope>
    <source>
        <strain evidence="3 4">T05b</strain>
    </source>
</reference>
<dbReference type="NCBIfam" id="TIGR01845">
    <property type="entry name" value="outer_NodT"/>
    <property type="match status" value="1"/>
</dbReference>